<accession>A0A8J3WHG5</accession>
<evidence type="ECO:0000256" key="1">
    <source>
        <dbReference type="ARBA" id="ARBA00022527"/>
    </source>
</evidence>
<dbReference type="PANTHER" id="PTHR35526:SF3">
    <property type="entry name" value="ANTI-SIGMA-F FACTOR RSBW"/>
    <property type="match status" value="1"/>
</dbReference>
<dbReference type="SUPFAM" id="SSF55874">
    <property type="entry name" value="ATPase domain of HSP90 chaperone/DNA topoisomerase II/histidine kinase"/>
    <property type="match status" value="1"/>
</dbReference>
<feature type="domain" description="Histidine kinase/HSP90-like ATPase" evidence="2">
    <location>
        <begin position="5"/>
        <end position="116"/>
    </location>
</feature>
<evidence type="ECO:0000313" key="4">
    <source>
        <dbReference type="Proteomes" id="UP000655044"/>
    </source>
</evidence>
<dbReference type="InterPro" id="IPR050267">
    <property type="entry name" value="Anti-sigma-factor_SerPK"/>
</dbReference>
<evidence type="ECO:0000259" key="2">
    <source>
        <dbReference type="Pfam" id="PF13581"/>
    </source>
</evidence>
<dbReference type="CDD" id="cd16936">
    <property type="entry name" value="HATPase_RsbW-like"/>
    <property type="match status" value="1"/>
</dbReference>
<dbReference type="Proteomes" id="UP000655044">
    <property type="component" value="Unassembled WGS sequence"/>
</dbReference>
<comment type="caution">
    <text evidence="3">The sequence shown here is derived from an EMBL/GenBank/DDBJ whole genome shotgun (WGS) entry which is preliminary data.</text>
</comment>
<dbReference type="InterPro" id="IPR036890">
    <property type="entry name" value="HATPase_C_sf"/>
</dbReference>
<sequence>MQREFPGLAEQVPAARAWVLACLPSGCPRAADVALVLTELVTNAVIHSASGAPGGSFRVQVEVTPGAVTLAVIDQGPALVPVPREPDESGWGLACIVGDLADGYEVIDDSAGRTVWCLLEWSPAP</sequence>
<name>A0A8J3WHG5_PLARO</name>
<evidence type="ECO:0000313" key="3">
    <source>
        <dbReference type="EMBL" id="GIH87826.1"/>
    </source>
</evidence>
<keyword evidence="1" id="KW-0723">Serine/threonine-protein kinase</keyword>
<dbReference type="Gene3D" id="3.30.565.10">
    <property type="entry name" value="Histidine kinase-like ATPase, C-terminal domain"/>
    <property type="match status" value="1"/>
</dbReference>
<dbReference type="InterPro" id="IPR003594">
    <property type="entry name" value="HATPase_dom"/>
</dbReference>
<protein>
    <recommendedName>
        <fullName evidence="2">Histidine kinase/HSP90-like ATPase domain-containing protein</fullName>
    </recommendedName>
</protein>
<dbReference type="Pfam" id="PF13581">
    <property type="entry name" value="HATPase_c_2"/>
    <property type="match status" value="1"/>
</dbReference>
<reference evidence="3" key="1">
    <citation type="submission" date="2021-01" db="EMBL/GenBank/DDBJ databases">
        <title>Whole genome shotgun sequence of Planobispora rosea NBRC 15558.</title>
        <authorList>
            <person name="Komaki H."/>
            <person name="Tamura T."/>
        </authorList>
    </citation>
    <scope>NUCLEOTIDE SEQUENCE</scope>
    <source>
        <strain evidence="3">NBRC 15558</strain>
    </source>
</reference>
<dbReference type="PANTHER" id="PTHR35526">
    <property type="entry name" value="ANTI-SIGMA-F FACTOR RSBW-RELATED"/>
    <property type="match status" value="1"/>
</dbReference>
<dbReference type="GO" id="GO:0004674">
    <property type="term" value="F:protein serine/threonine kinase activity"/>
    <property type="evidence" value="ECO:0007669"/>
    <property type="project" value="UniProtKB-KW"/>
</dbReference>
<gene>
    <name evidence="3" type="ORF">Pro02_62340</name>
</gene>
<keyword evidence="4" id="KW-1185">Reference proteome</keyword>
<organism evidence="3 4">
    <name type="scientific">Planobispora rosea</name>
    <dbReference type="NCBI Taxonomy" id="35762"/>
    <lineage>
        <taxon>Bacteria</taxon>
        <taxon>Bacillati</taxon>
        <taxon>Actinomycetota</taxon>
        <taxon>Actinomycetes</taxon>
        <taxon>Streptosporangiales</taxon>
        <taxon>Streptosporangiaceae</taxon>
        <taxon>Planobispora</taxon>
    </lineage>
</organism>
<keyword evidence="1" id="KW-0418">Kinase</keyword>
<keyword evidence="1" id="KW-0808">Transferase</keyword>
<dbReference type="EMBL" id="BOOI01000068">
    <property type="protein sequence ID" value="GIH87826.1"/>
    <property type="molecule type" value="Genomic_DNA"/>
</dbReference>
<dbReference type="AlphaFoldDB" id="A0A8J3WHG5"/>
<proteinExistence type="predicted"/>